<feature type="region of interest" description="Disordered" evidence="6">
    <location>
        <begin position="210"/>
        <end position="234"/>
    </location>
</feature>
<feature type="region of interest" description="Disordered" evidence="6">
    <location>
        <begin position="30"/>
        <end position="59"/>
    </location>
</feature>
<proteinExistence type="inferred from homology"/>
<keyword evidence="9" id="KW-1185">Reference proteome</keyword>
<accession>A0A4P9Z605</accession>
<feature type="coiled-coil region" evidence="5">
    <location>
        <begin position="611"/>
        <end position="648"/>
    </location>
</feature>
<dbReference type="EMBL" id="KZ989125">
    <property type="protein sequence ID" value="RKP28026.1"/>
    <property type="molecule type" value="Genomic_DNA"/>
</dbReference>
<feature type="region of interest" description="Disordered" evidence="6">
    <location>
        <begin position="340"/>
        <end position="382"/>
    </location>
</feature>
<dbReference type="PANTHER" id="PTHR14326">
    <property type="entry name" value="TARGETING PROTEIN FOR XKLP2"/>
    <property type="match status" value="1"/>
</dbReference>
<evidence type="ECO:0000256" key="6">
    <source>
        <dbReference type="SAM" id="MobiDB-lite"/>
    </source>
</evidence>
<gene>
    <name evidence="8" type="ORF">SYNPS1DRAFT_26370</name>
</gene>
<protein>
    <recommendedName>
        <fullName evidence="7">TPX2 C-terminal domain-containing protein</fullName>
    </recommendedName>
</protein>
<dbReference type="InterPro" id="IPR009675">
    <property type="entry name" value="TPX2_fam"/>
</dbReference>
<feature type="region of interest" description="Disordered" evidence="6">
    <location>
        <begin position="653"/>
        <end position="710"/>
    </location>
</feature>
<evidence type="ECO:0000313" key="9">
    <source>
        <dbReference type="Proteomes" id="UP000278143"/>
    </source>
</evidence>
<feature type="region of interest" description="Disordered" evidence="6">
    <location>
        <begin position="145"/>
        <end position="194"/>
    </location>
</feature>
<comment type="similarity">
    <text evidence="2">Belongs to the TPX2 family.</text>
</comment>
<comment type="subcellular location">
    <subcellularLocation>
        <location evidence="1">Cytoplasm</location>
        <location evidence="1">Cytoskeleton</location>
    </subcellularLocation>
</comment>
<dbReference type="InterPro" id="IPR027329">
    <property type="entry name" value="TPX2_C"/>
</dbReference>
<evidence type="ECO:0000256" key="1">
    <source>
        <dbReference type="ARBA" id="ARBA00004245"/>
    </source>
</evidence>
<evidence type="ECO:0000313" key="8">
    <source>
        <dbReference type="EMBL" id="RKP28026.1"/>
    </source>
</evidence>
<evidence type="ECO:0000256" key="3">
    <source>
        <dbReference type="ARBA" id="ARBA00022490"/>
    </source>
</evidence>
<evidence type="ECO:0000256" key="2">
    <source>
        <dbReference type="ARBA" id="ARBA00005885"/>
    </source>
</evidence>
<evidence type="ECO:0000256" key="4">
    <source>
        <dbReference type="ARBA" id="ARBA00023212"/>
    </source>
</evidence>
<dbReference type="Pfam" id="PF06886">
    <property type="entry name" value="TPX2"/>
    <property type="match status" value="1"/>
</dbReference>
<reference evidence="9" key="1">
    <citation type="journal article" date="2018" name="Nat. Microbiol.">
        <title>Leveraging single-cell genomics to expand the fungal tree of life.</title>
        <authorList>
            <person name="Ahrendt S.R."/>
            <person name="Quandt C.A."/>
            <person name="Ciobanu D."/>
            <person name="Clum A."/>
            <person name="Salamov A."/>
            <person name="Andreopoulos B."/>
            <person name="Cheng J.F."/>
            <person name="Woyke T."/>
            <person name="Pelin A."/>
            <person name="Henrissat B."/>
            <person name="Reynolds N.K."/>
            <person name="Benny G.L."/>
            <person name="Smith M.E."/>
            <person name="James T.Y."/>
            <person name="Grigoriev I.V."/>
        </authorList>
    </citation>
    <scope>NUCLEOTIDE SEQUENCE [LARGE SCALE GENOMIC DNA]</scope>
    <source>
        <strain evidence="9">Benny S71-1</strain>
    </source>
</reference>
<feature type="compositionally biased region" description="Low complexity" evidence="6">
    <location>
        <begin position="463"/>
        <end position="476"/>
    </location>
</feature>
<feature type="compositionally biased region" description="Basic and acidic residues" evidence="6">
    <location>
        <begin position="491"/>
        <end position="514"/>
    </location>
</feature>
<name>A0A4P9Z605_9FUNG</name>
<dbReference type="AlphaFoldDB" id="A0A4P9Z605"/>
<dbReference type="GO" id="GO:0060236">
    <property type="term" value="P:regulation of mitotic spindle organization"/>
    <property type="evidence" value="ECO:0007669"/>
    <property type="project" value="InterPro"/>
</dbReference>
<dbReference type="Proteomes" id="UP000278143">
    <property type="component" value="Unassembled WGS sequence"/>
</dbReference>
<keyword evidence="3" id="KW-0963">Cytoplasm</keyword>
<feature type="compositionally biased region" description="Basic and acidic residues" evidence="6">
    <location>
        <begin position="436"/>
        <end position="446"/>
    </location>
</feature>
<keyword evidence="5" id="KW-0175">Coiled coil</keyword>
<feature type="compositionally biased region" description="Basic residues" evidence="6">
    <location>
        <begin position="691"/>
        <end position="700"/>
    </location>
</feature>
<feature type="compositionally biased region" description="Low complexity" evidence="6">
    <location>
        <begin position="31"/>
        <end position="59"/>
    </location>
</feature>
<feature type="compositionally biased region" description="Low complexity" evidence="6">
    <location>
        <begin position="219"/>
        <end position="228"/>
    </location>
</feature>
<feature type="compositionally biased region" description="Polar residues" evidence="6">
    <location>
        <begin position="364"/>
        <end position="380"/>
    </location>
</feature>
<dbReference type="GO" id="GO:0005874">
    <property type="term" value="C:microtubule"/>
    <property type="evidence" value="ECO:0007669"/>
    <property type="project" value="InterPro"/>
</dbReference>
<feature type="domain" description="TPX2 C-terminal" evidence="7">
    <location>
        <begin position="602"/>
        <end position="675"/>
    </location>
</feature>
<feature type="region of interest" description="Disordered" evidence="6">
    <location>
        <begin position="574"/>
        <end position="600"/>
    </location>
</feature>
<feature type="compositionally biased region" description="Basic and acidic residues" evidence="6">
    <location>
        <begin position="340"/>
        <end position="361"/>
    </location>
</feature>
<keyword evidence="4" id="KW-0206">Cytoskeleton</keyword>
<evidence type="ECO:0000259" key="7">
    <source>
        <dbReference type="Pfam" id="PF06886"/>
    </source>
</evidence>
<organism evidence="8 9">
    <name type="scientific">Syncephalis pseudoplumigaleata</name>
    <dbReference type="NCBI Taxonomy" id="1712513"/>
    <lineage>
        <taxon>Eukaryota</taxon>
        <taxon>Fungi</taxon>
        <taxon>Fungi incertae sedis</taxon>
        <taxon>Zoopagomycota</taxon>
        <taxon>Zoopagomycotina</taxon>
        <taxon>Zoopagomycetes</taxon>
        <taxon>Zoopagales</taxon>
        <taxon>Piptocephalidaceae</taxon>
        <taxon>Syncephalis</taxon>
    </lineage>
</organism>
<dbReference type="GO" id="GO:0005819">
    <property type="term" value="C:spindle"/>
    <property type="evidence" value="ECO:0007669"/>
    <property type="project" value="InterPro"/>
</dbReference>
<evidence type="ECO:0000256" key="5">
    <source>
        <dbReference type="SAM" id="Coils"/>
    </source>
</evidence>
<sequence length="710" mass="79142">MSLRRSARLRQSAGPLRVSQEEWLQMAGQSTPLPATATATDATTTVTTPSGKQPAAMAAAATAPAITPLQQSVAANTTSTTTATDIDDHTARWQFSAPRYADLGHVDDETGNASQWFENRIASPAIGILNSPLVQLTPPARSLRKRSSVASLGPPQRILRMSETPKRAGKESPMPAPTTPIAAKEVKAPPAASPAVMDDMVVPASPVWKVEKSPEHKANNNSSSNGNSDPTESAAPQLQLGIAPLPQRLQQQQRRGSSSRLSQGAMRILRKSPATVLQEKVLGVRHSAGVKKRVAKAAPKRASNDPGLIARMQRHVQRVRQAKPFKSATQFVNEFWSKTPDRFRSRPKPLPEEYSKPRDLTHPVSPQLQTKRTRSRNAVVSTEMAASDSTLVRPATTFKARPVNYKILNSAGDLGVPKISKPRPTVPRSPNFTKLPSERRREHHTTPADAGEDARPATASSHQQTKPAKKQQQQPKITVPQPFQFVGDAISAEKMRRFEERMERERKAQEEASRIKPTPMPDFSKPPKLPPPAQLPLTEPEPFHLRTDERGEVYQAQYKAWLEEVERQNKENRQFRAQPILQGKPIEIKPSDRPLTAVEPPQFELDERIDKRREFDERVREQQHLAELERQAKQKEDEERERQALAAYRKQLEFKANPIAAYPPLHIRRSSKPPTVPRSPAITKGAVREAQRRRHRRRQSARASPDKGAM</sequence>
<feature type="region of interest" description="Disordered" evidence="6">
    <location>
        <begin position="413"/>
        <end position="540"/>
    </location>
</feature>
<dbReference type="PANTHER" id="PTHR14326:SF44">
    <property type="entry name" value="TARGETING PROTEIN FOR XKLP2"/>
    <property type="match status" value="1"/>
</dbReference>
<dbReference type="OrthoDB" id="1684416at2759"/>